<reference evidence="1 2" key="1">
    <citation type="submission" date="2015-07" db="EMBL/GenBank/DDBJ databases">
        <title>Comparative genomics of the Sigatoka disease complex on banana suggests a link between parallel evolutionary changes in Pseudocercospora fijiensis and Pseudocercospora eumusae and increased virulence on the banana host.</title>
        <authorList>
            <person name="Chang T.-C."/>
            <person name="Salvucci A."/>
            <person name="Crous P.W."/>
            <person name="Stergiopoulos I."/>
        </authorList>
    </citation>
    <scope>NUCLEOTIDE SEQUENCE [LARGE SCALE GENOMIC DNA]</scope>
    <source>
        <strain evidence="1 2">CBS 114824</strain>
    </source>
</reference>
<dbReference type="Proteomes" id="UP000070133">
    <property type="component" value="Unassembled WGS sequence"/>
</dbReference>
<sequence length="198" mass="22597">MAGDEESAATRASPTIKDKLGQMQYERCRIRGIQHHRTTRGDLLKVDPRQLLLSQRVRKQWKSVIEGSINIEKALFLEIGEASVASPGRCALESAITYHDDMQVFGIFNSASPKDLGCMMEPLTTCGVQPNFLLMPLTTETRPFSTELHRYPPVSLRIFDVDFCSLWAMEPRHPRPHREPRIFRSVRTFGELIDVKND</sequence>
<dbReference type="OrthoDB" id="3635859at2759"/>
<name>A0A139GVI0_9PEZI</name>
<evidence type="ECO:0000313" key="2">
    <source>
        <dbReference type="Proteomes" id="UP000070133"/>
    </source>
</evidence>
<dbReference type="AlphaFoldDB" id="A0A139GVI0"/>
<protein>
    <submittedName>
        <fullName evidence="1">Uncharacterized protein</fullName>
    </submittedName>
</protein>
<evidence type="ECO:0000313" key="1">
    <source>
        <dbReference type="EMBL" id="KXS94186.1"/>
    </source>
</evidence>
<gene>
    <name evidence="1" type="ORF">AC578_3330</name>
</gene>
<proteinExistence type="predicted"/>
<keyword evidence="2" id="KW-1185">Reference proteome</keyword>
<comment type="caution">
    <text evidence="1">The sequence shown here is derived from an EMBL/GenBank/DDBJ whole genome shotgun (WGS) entry which is preliminary data.</text>
</comment>
<organism evidence="1 2">
    <name type="scientific">Pseudocercospora eumusae</name>
    <dbReference type="NCBI Taxonomy" id="321146"/>
    <lineage>
        <taxon>Eukaryota</taxon>
        <taxon>Fungi</taxon>
        <taxon>Dikarya</taxon>
        <taxon>Ascomycota</taxon>
        <taxon>Pezizomycotina</taxon>
        <taxon>Dothideomycetes</taxon>
        <taxon>Dothideomycetidae</taxon>
        <taxon>Mycosphaerellales</taxon>
        <taxon>Mycosphaerellaceae</taxon>
        <taxon>Pseudocercospora</taxon>
    </lineage>
</organism>
<dbReference type="EMBL" id="LFZN01000314">
    <property type="protein sequence ID" value="KXS94186.1"/>
    <property type="molecule type" value="Genomic_DNA"/>
</dbReference>
<accession>A0A139GVI0</accession>